<organism evidence="1 2">
    <name type="scientific">Skermanella cutis</name>
    <dbReference type="NCBI Taxonomy" id="2775420"/>
    <lineage>
        <taxon>Bacteria</taxon>
        <taxon>Pseudomonadati</taxon>
        <taxon>Pseudomonadota</taxon>
        <taxon>Alphaproteobacteria</taxon>
        <taxon>Rhodospirillales</taxon>
        <taxon>Azospirillaceae</taxon>
        <taxon>Skermanella</taxon>
    </lineage>
</organism>
<name>A0ABX7B8Y6_9PROT</name>
<evidence type="ECO:0000313" key="1">
    <source>
        <dbReference type="EMBL" id="QQP90834.1"/>
    </source>
</evidence>
<dbReference type="EMBL" id="CP067420">
    <property type="protein sequence ID" value="QQP90834.1"/>
    <property type="molecule type" value="Genomic_DNA"/>
</dbReference>
<protein>
    <submittedName>
        <fullName evidence="1">Uncharacterized protein</fullName>
    </submittedName>
</protein>
<keyword evidence="2" id="KW-1185">Reference proteome</keyword>
<reference evidence="1" key="1">
    <citation type="submission" date="2021-02" db="EMBL/GenBank/DDBJ databases">
        <title>Skermanella TT6 skin isolate.</title>
        <authorList>
            <person name="Lee K."/>
            <person name="Ganzorig M."/>
        </authorList>
    </citation>
    <scope>NUCLEOTIDE SEQUENCE</scope>
    <source>
        <strain evidence="1">TT6</strain>
    </source>
</reference>
<evidence type="ECO:0000313" key="2">
    <source>
        <dbReference type="Proteomes" id="UP000595197"/>
    </source>
</evidence>
<sequence>MTLNWAELQQLGLAIAQASDEKLVQIVRMVDTLPERTQLDDAIAKVRHRLFWLKPPRPLSMARILFSPVEDLLDTPLRYRRGTRRFNRAIIRPVVDLVESGLGAQKAAAIRAELAGKTTLDRTFMLALGERLWPVAAGILADFVKRAQLDTRLRIERIGRDDDVLVQIAEMGGFLQLGAQIERMKADLPPKPFDDLQAHHVQLIEEAFVALPTPEDVSLLTRILLSLSGEPAKILELLERVKLQATQRQRDMLVGDLTQSVIDRLGDDAERLIDIPETDIQVAAKVASRLVSSLDSLGRKRQWGTVNIDNRTLDRTRRAIGDFVMDNLDRTAGKSAAARAAVAANPGTSSDAEVAEAEDRASALRQFKDLSRSLKIEHQTKAKFDSITRSMEAEAIEQIRSAVKCGLSRAEINQIIVDRLRLCDIVEGYDRVKELKAKLLAATR</sequence>
<accession>A0ABX7B8Y6</accession>
<proteinExistence type="predicted"/>
<dbReference type="Proteomes" id="UP000595197">
    <property type="component" value="Chromosome"/>
</dbReference>
<gene>
    <name evidence="1" type="ORF">IGS68_06305</name>
</gene>
<dbReference type="RefSeq" id="WP_201078200.1">
    <property type="nucleotide sequence ID" value="NZ_CP067420.1"/>
</dbReference>